<comment type="similarity">
    <text evidence="1">Belongs to the metallo-dependent hydrolases superfamily. ATZ/TRZ family.</text>
</comment>
<sequence>MSTLLLRHARCVATLDAQRRELTDTSIFIRDYRIEAMGPAHDLPAEADEVLDLSGCLVTPGLVNTHHHMYQSLTRAIPAVQDAELFSWLRGLYPIWAGLTPEMVQVSTQVAMAELLLSGCTTSSDHLYIYPNGVRLDDSIEAAQQIGMRFVATRGSMSVGQSQGGLPPDVVVEREDAILRDTQRLIETWHDARHGAMVQVAVAPCSPFSVSRDLMRESARLARAHGVRLHTHLAENDHDIAYSREKFGCTPAEYAEQLGWVGHDVWHAHCVKLDAAGMGLFARTRTGVAHCPCSNMRLASGIAPVRRMLDAGVPVGLGVDGSASNDGAHMLGEARQALLLARVGRALEPFGCDAGPAEMTARDALTLATRGGAEVLGRSDIGHLAVGQCADLAVFDLRSLDFAGGAVHDPVGALLLCASAKARHTVVNGRVVVREGQLTTVDLPPLLERHNRLALQLAITALGQR</sequence>
<comment type="caution">
    <text evidence="4">The sequence shown here is derived from an EMBL/GenBank/DDBJ whole genome shotgun (WGS) entry which is preliminary data.</text>
</comment>
<protein>
    <submittedName>
        <fullName evidence="4">8-oxoguanine deaminase</fullName>
        <ecNumber evidence="4">3.5.4.32</ecNumber>
    </submittedName>
</protein>
<dbReference type="EMBL" id="JAQSIO010000004">
    <property type="protein sequence ID" value="MDD0815703.1"/>
    <property type="molecule type" value="Genomic_DNA"/>
</dbReference>
<dbReference type="SUPFAM" id="SSF51556">
    <property type="entry name" value="Metallo-dependent hydrolases"/>
    <property type="match status" value="1"/>
</dbReference>
<name>A0ABT5MGK1_9BURK</name>
<dbReference type="InterPro" id="IPR011059">
    <property type="entry name" value="Metal-dep_hydrolase_composite"/>
</dbReference>
<dbReference type="Proteomes" id="UP001528672">
    <property type="component" value="Unassembled WGS sequence"/>
</dbReference>
<evidence type="ECO:0000256" key="2">
    <source>
        <dbReference type="ARBA" id="ARBA00022801"/>
    </source>
</evidence>
<dbReference type="InterPro" id="IPR032466">
    <property type="entry name" value="Metal_Hydrolase"/>
</dbReference>
<dbReference type="SUPFAM" id="SSF51338">
    <property type="entry name" value="Composite domain of metallo-dependent hydrolases"/>
    <property type="match status" value="1"/>
</dbReference>
<keyword evidence="5" id="KW-1185">Reference proteome</keyword>
<reference evidence="4 5" key="1">
    <citation type="submission" date="2023-02" db="EMBL/GenBank/DDBJ databases">
        <title>Bacterial whole genome sequence for Curvibacter sp. HBC28.</title>
        <authorList>
            <person name="Le V."/>
            <person name="Ko S.-R."/>
            <person name="Ahn C.-Y."/>
            <person name="Oh H.-M."/>
        </authorList>
    </citation>
    <scope>NUCLEOTIDE SEQUENCE [LARGE SCALE GENOMIC DNA]</scope>
    <source>
        <strain evidence="4 5">HBC28</strain>
    </source>
</reference>
<dbReference type="InterPro" id="IPR050287">
    <property type="entry name" value="MTA/SAH_deaminase"/>
</dbReference>
<dbReference type="RefSeq" id="WP_273927389.1">
    <property type="nucleotide sequence ID" value="NZ_JAQSIO010000004.1"/>
</dbReference>
<dbReference type="PANTHER" id="PTHR43794">
    <property type="entry name" value="AMINOHYDROLASE SSNA-RELATED"/>
    <property type="match status" value="1"/>
</dbReference>
<evidence type="ECO:0000313" key="4">
    <source>
        <dbReference type="EMBL" id="MDD0815703.1"/>
    </source>
</evidence>
<accession>A0ABT5MGK1</accession>
<dbReference type="Gene3D" id="3.20.20.140">
    <property type="entry name" value="Metal-dependent hydrolases"/>
    <property type="match status" value="1"/>
</dbReference>
<evidence type="ECO:0000313" key="5">
    <source>
        <dbReference type="Proteomes" id="UP001528672"/>
    </source>
</evidence>
<proteinExistence type="inferred from homology"/>
<dbReference type="GO" id="GO:0102127">
    <property type="term" value="F:8-oxoguanine deaminase activity"/>
    <property type="evidence" value="ECO:0007669"/>
    <property type="project" value="UniProtKB-EC"/>
</dbReference>
<evidence type="ECO:0000259" key="3">
    <source>
        <dbReference type="Pfam" id="PF01979"/>
    </source>
</evidence>
<feature type="domain" description="Amidohydrolase-related" evidence="3">
    <location>
        <begin position="57"/>
        <end position="411"/>
    </location>
</feature>
<dbReference type="EC" id="3.5.4.32" evidence="4"/>
<organism evidence="4 5">
    <name type="scientific">Curvibacter microcysteis</name>
    <dbReference type="NCBI Taxonomy" id="3026419"/>
    <lineage>
        <taxon>Bacteria</taxon>
        <taxon>Pseudomonadati</taxon>
        <taxon>Pseudomonadota</taxon>
        <taxon>Betaproteobacteria</taxon>
        <taxon>Burkholderiales</taxon>
        <taxon>Comamonadaceae</taxon>
        <taxon>Curvibacter</taxon>
    </lineage>
</organism>
<dbReference type="Gene3D" id="2.30.40.10">
    <property type="entry name" value="Urease, subunit C, domain 1"/>
    <property type="match status" value="1"/>
</dbReference>
<dbReference type="Pfam" id="PF01979">
    <property type="entry name" value="Amidohydro_1"/>
    <property type="match status" value="1"/>
</dbReference>
<gene>
    <name evidence="4" type="ORF">PSQ39_13785</name>
</gene>
<dbReference type="InterPro" id="IPR006680">
    <property type="entry name" value="Amidohydro-rel"/>
</dbReference>
<evidence type="ECO:0000256" key="1">
    <source>
        <dbReference type="ARBA" id="ARBA00006745"/>
    </source>
</evidence>
<keyword evidence="2 4" id="KW-0378">Hydrolase</keyword>
<dbReference type="NCBIfam" id="NF006055">
    <property type="entry name" value="PRK08203.1"/>
    <property type="match status" value="1"/>
</dbReference>
<dbReference type="CDD" id="cd01298">
    <property type="entry name" value="ATZ_TRZ_like"/>
    <property type="match status" value="1"/>
</dbReference>
<dbReference type="PANTHER" id="PTHR43794:SF11">
    <property type="entry name" value="AMIDOHYDROLASE-RELATED DOMAIN-CONTAINING PROTEIN"/>
    <property type="match status" value="1"/>
</dbReference>